<proteinExistence type="predicted"/>
<accession>A0A0J6FTV2</accession>
<sequence length="120" mass="13782">MYGTYACVPKFADEQGPDGKWCTGRGWNIWNNYSVDIQFGIRIAATFNPIMIYFLNHSDTLSMQKNCNGTLIPYIEITSFCCVAQHSRLLECKQLENLENHDANLIDREEPSSKLDRPML</sequence>
<dbReference type="EMBL" id="DS268114">
    <property type="protein sequence ID" value="KMM72539.1"/>
    <property type="molecule type" value="Genomic_DNA"/>
</dbReference>
<gene>
    <name evidence="1" type="ORF">CPAG_08833</name>
</gene>
<dbReference type="AlphaFoldDB" id="A0A0J6FTV2"/>
<evidence type="ECO:0000313" key="1">
    <source>
        <dbReference type="EMBL" id="KMM72539.1"/>
    </source>
</evidence>
<name>A0A0J6FTV2_COCPO</name>
<protein>
    <submittedName>
        <fullName evidence="1">Uncharacterized protein</fullName>
    </submittedName>
</protein>
<organism evidence="1 2">
    <name type="scientific">Coccidioides posadasii RMSCC 3488</name>
    <dbReference type="NCBI Taxonomy" id="454284"/>
    <lineage>
        <taxon>Eukaryota</taxon>
        <taxon>Fungi</taxon>
        <taxon>Dikarya</taxon>
        <taxon>Ascomycota</taxon>
        <taxon>Pezizomycotina</taxon>
        <taxon>Eurotiomycetes</taxon>
        <taxon>Eurotiomycetidae</taxon>
        <taxon>Onygenales</taxon>
        <taxon>Onygenaceae</taxon>
        <taxon>Coccidioides</taxon>
    </lineage>
</organism>
<reference evidence="2" key="3">
    <citation type="journal article" date="2010" name="Genome Res.">
        <title>Population genomic sequencing of Coccidioides fungi reveals recent hybridization and transposon control.</title>
        <authorList>
            <person name="Neafsey D.E."/>
            <person name="Barker B.M."/>
            <person name="Sharpton T.J."/>
            <person name="Stajich J.E."/>
            <person name="Park D.J."/>
            <person name="Whiston E."/>
            <person name="Hung C.-Y."/>
            <person name="McMahan C."/>
            <person name="White J."/>
            <person name="Sykes S."/>
            <person name="Heiman D."/>
            <person name="Young S."/>
            <person name="Zeng Q."/>
            <person name="Abouelleil A."/>
            <person name="Aftuck L."/>
            <person name="Bessette D."/>
            <person name="Brown A."/>
            <person name="FitzGerald M."/>
            <person name="Lui A."/>
            <person name="Macdonald J.P."/>
            <person name="Priest M."/>
            <person name="Orbach M.J."/>
            <person name="Galgiani J.N."/>
            <person name="Kirkland T.N."/>
            <person name="Cole G.T."/>
            <person name="Birren B.W."/>
            <person name="Henn M.R."/>
            <person name="Taylor J.W."/>
            <person name="Rounsley S.D."/>
        </authorList>
    </citation>
    <scope>NUCLEOTIDE SEQUENCE [LARGE SCALE GENOMIC DNA]</scope>
    <source>
        <strain evidence="2">RMSCC 3488</strain>
    </source>
</reference>
<reference evidence="1 2" key="1">
    <citation type="submission" date="2007-06" db="EMBL/GenBank/DDBJ databases">
        <title>The Genome Sequence of Coccidioides posadasii RMSCC_3488.</title>
        <authorList>
            <consortium name="Coccidioides Genome Resources Consortium"/>
            <consortium name="The Broad Institute Genome Sequencing Platform"/>
            <person name="Henn M.R."/>
            <person name="Sykes S."/>
            <person name="Young S."/>
            <person name="Jaffe D."/>
            <person name="Berlin A."/>
            <person name="Alvarez P."/>
            <person name="Butler J."/>
            <person name="Gnerre S."/>
            <person name="Grabherr M."/>
            <person name="Mauceli E."/>
            <person name="Brockman W."/>
            <person name="Kodira C."/>
            <person name="Alvarado L."/>
            <person name="Zeng Q."/>
            <person name="Crawford M."/>
            <person name="Antoine C."/>
            <person name="Devon K."/>
            <person name="Galgiani J."/>
            <person name="Orsborn K."/>
            <person name="Lewis M.L."/>
            <person name="Nusbaum C."/>
            <person name="Galagan J."/>
            <person name="Birren B."/>
        </authorList>
    </citation>
    <scope>NUCLEOTIDE SEQUENCE [LARGE SCALE GENOMIC DNA]</scope>
    <source>
        <strain evidence="1 2">RMSCC 3488</strain>
    </source>
</reference>
<dbReference type="VEuPathDB" id="FungiDB:CPAG_08833"/>
<reference evidence="2" key="2">
    <citation type="journal article" date="2009" name="Genome Res.">
        <title>Comparative genomic analyses of the human fungal pathogens Coccidioides and their relatives.</title>
        <authorList>
            <person name="Sharpton T.J."/>
            <person name="Stajich J.E."/>
            <person name="Rounsley S.D."/>
            <person name="Gardner M.J."/>
            <person name="Wortman J.R."/>
            <person name="Jordar V.S."/>
            <person name="Maiti R."/>
            <person name="Kodira C.D."/>
            <person name="Neafsey D.E."/>
            <person name="Zeng Q."/>
            <person name="Hung C.-Y."/>
            <person name="McMahan C."/>
            <person name="Muszewska A."/>
            <person name="Grynberg M."/>
            <person name="Mandel M.A."/>
            <person name="Kellner E.M."/>
            <person name="Barker B.M."/>
            <person name="Galgiani J.N."/>
            <person name="Orbach M.J."/>
            <person name="Kirkland T.N."/>
            <person name="Cole G.T."/>
            <person name="Henn M.R."/>
            <person name="Birren B.W."/>
            <person name="Taylor J.W."/>
        </authorList>
    </citation>
    <scope>NUCLEOTIDE SEQUENCE [LARGE SCALE GENOMIC DNA]</scope>
    <source>
        <strain evidence="2">RMSCC 3488</strain>
    </source>
</reference>
<dbReference type="Proteomes" id="UP000054567">
    <property type="component" value="Unassembled WGS sequence"/>
</dbReference>
<evidence type="ECO:0000313" key="2">
    <source>
        <dbReference type="Proteomes" id="UP000054567"/>
    </source>
</evidence>